<dbReference type="PANTHER" id="PTHR44119:SF4">
    <property type="entry name" value="AEROBIC COBALTOCHELATASE SUBUNIT COBN"/>
    <property type="match status" value="1"/>
</dbReference>
<dbReference type="EMBL" id="CP046173">
    <property type="protein sequence ID" value="QIS19892.1"/>
    <property type="molecule type" value="Genomic_DNA"/>
</dbReference>
<accession>A0A6G9Z338</accession>
<organism evidence="2 3">
    <name type="scientific">Nocardia terpenica</name>
    <dbReference type="NCBI Taxonomy" id="455432"/>
    <lineage>
        <taxon>Bacteria</taxon>
        <taxon>Bacillati</taxon>
        <taxon>Actinomycetota</taxon>
        <taxon>Actinomycetes</taxon>
        <taxon>Mycobacteriales</taxon>
        <taxon>Nocardiaceae</taxon>
        <taxon>Nocardia</taxon>
    </lineage>
</organism>
<dbReference type="InterPro" id="IPR011953">
    <property type="entry name" value="Cobalto_CobN"/>
</dbReference>
<dbReference type="AlphaFoldDB" id="A0A6G9Z338"/>
<feature type="domain" description="CobN/magnesium chelatase" evidence="1">
    <location>
        <begin position="98"/>
        <end position="1202"/>
    </location>
</feature>
<name>A0A6G9Z338_9NOCA</name>
<evidence type="ECO:0000259" key="1">
    <source>
        <dbReference type="Pfam" id="PF02514"/>
    </source>
</evidence>
<dbReference type="PANTHER" id="PTHR44119">
    <property type="entry name" value="MAGNESIUM-CHELATASE SUBUNIT CHLH, CHLOROPLASTIC"/>
    <property type="match status" value="1"/>
</dbReference>
<protein>
    <submittedName>
        <fullName evidence="2">Cobaltochelatase subunit CobN</fullName>
        <ecNumber evidence="2">6.6.1.2</ecNumber>
    </submittedName>
</protein>
<keyword evidence="2" id="KW-0436">Ligase</keyword>
<dbReference type="Proteomes" id="UP000500953">
    <property type="component" value="Chromosome"/>
</dbReference>
<sequence length="1219" mass="132137">MILLLSTSDTDLLSARASGADYRLGNPARLLVEDLPALLDGADLVVVRILGGRRAWEEGLEAVRASGIPLVALGGEMAPDAELMECSTVPGGVAADAHNYLAAGGPDNLRQLHHFLSDTVLLTGHGFEPPVQLPNWGELDRAAREVDGPTVAVLYYRAQHLAGNTGYIDALCTALEDAGARPLPLYCASLRTAEPELLAALRRADALVVTVLAAGGTKPAAASAGGDDGAWDIGALAELDVPILQGLCLTGGRDQWADNDDGLSPLDVATQVAVPEFDGRIITVPFSFKEFDADGLSTYVPDPERAARVAGIAVRHARLRHIPAGQRRIALMLSAYPTKHARIGNAVGLDTPASAIRLLTEMRCAGYDLGAPGEIPGLEERDGDALIHALIAAGGQDPDWLTAEQVEGNPIRIGARRYRAWFDTLPAELREAVVRAWGPPPGELYVDRSADPEGEIVIAALRFGNVVLMVQPPRGFGENPVAIYHDPDLPPSHHYLAAYRWLSADPAAGGFGADAMVHLGKHGNLEWLPGKTLGMSAACATDAALGDLPLIYPFLVNDPGEGTQAKRRAHATLVDHLIPPMARAETYGDIARLEQLLDEHANIAALDPAKLPAIRQQIWTLMRAAKMDHDLGLTERPEEDAFDDMLLHVDGWLCEIKDVQIRDGLHILGQAPAADGELDLVLAMLRARQLWGGEVAVPGLREALGLNESGGESRERVDAAEEGARRLLVALQAADWSADAVDDVIARLVIGEKADAAAESSTEGAVIVPADRIDTLRSVLRFAATEVVPRLRQTGIEIERVLHALDGGFIPAGPSGSPLRGLINVLPTGRNFYSVDPKAVPSRLAWETGQAMADSLLERYLADHGEYPRSVGLSVWGTSAMRTSGDDIAEVFALLGVRPVWDEASRRVTTLEAVPLDELGRPRIDVTVRISGFFRDAFPHVLALLDDAVRLVAGLDEPAESNYVRAHTRSDLAEHGDERRATTRIFGSKPGTYGAGLLQLIDSKSWRTDDDLAQVYTAWGGYAYGRDLDGMPAADDMRSAYRRIAVAAKNTDTREHDIADSDDYFQYHGGMVAAVRALTGRNPEAYIGDSTRPDSVRTRTLSEETTRVFRARVVNPRWLEAMRRHGYKGAFEMAATVDYLFGYDATTDVVADWMYEKLSESYVFDEVNRKFMEQSNPWALHGIAERLLEAAERGLWQQPEQQTLDRLRQVYLETEGELE</sequence>
<reference evidence="2 3" key="1">
    <citation type="journal article" date="2019" name="ACS Chem. Biol.">
        <title>Identification and Mobilization of a Cryptic Antibiotic Biosynthesis Gene Locus from a Human-Pathogenic Nocardia Isolate.</title>
        <authorList>
            <person name="Herisse M."/>
            <person name="Ishida K."/>
            <person name="Porter J.L."/>
            <person name="Howden B."/>
            <person name="Hertweck C."/>
            <person name="Stinear T.P."/>
            <person name="Pidot S.J."/>
        </authorList>
    </citation>
    <scope>NUCLEOTIDE SEQUENCE [LARGE SCALE GENOMIC DNA]</scope>
    <source>
        <strain evidence="2 3">AUSMDU00012715</strain>
    </source>
</reference>
<gene>
    <name evidence="2" type="primary">cobN</name>
    <name evidence="2" type="ORF">F6W96_17925</name>
</gene>
<proteinExistence type="predicted"/>
<dbReference type="EC" id="6.6.1.2" evidence="2"/>
<dbReference type="RefSeq" id="WP_167487231.1">
    <property type="nucleotide sequence ID" value="NZ_CP046173.1"/>
</dbReference>
<dbReference type="GO" id="GO:0051116">
    <property type="term" value="F:cobaltochelatase activity"/>
    <property type="evidence" value="ECO:0007669"/>
    <property type="project" value="UniProtKB-EC"/>
</dbReference>
<dbReference type="GO" id="GO:0009236">
    <property type="term" value="P:cobalamin biosynthetic process"/>
    <property type="evidence" value="ECO:0007669"/>
    <property type="project" value="InterPro"/>
</dbReference>
<dbReference type="InterPro" id="IPR003672">
    <property type="entry name" value="CobN/Mg_chltase"/>
</dbReference>
<evidence type="ECO:0000313" key="3">
    <source>
        <dbReference type="Proteomes" id="UP000500953"/>
    </source>
</evidence>
<dbReference type="NCBIfam" id="TIGR02257">
    <property type="entry name" value="cobalto_cobN"/>
    <property type="match status" value="1"/>
</dbReference>
<evidence type="ECO:0000313" key="2">
    <source>
        <dbReference type="EMBL" id="QIS19892.1"/>
    </source>
</evidence>
<dbReference type="Pfam" id="PF02514">
    <property type="entry name" value="CobN-Mg_chel"/>
    <property type="match status" value="1"/>
</dbReference>
<dbReference type="CDD" id="cd10150">
    <property type="entry name" value="CobN_like"/>
    <property type="match status" value="1"/>
</dbReference>